<evidence type="ECO:0000313" key="2">
    <source>
        <dbReference type="EMBL" id="MPN63476.1"/>
    </source>
</evidence>
<comment type="caution">
    <text evidence="2">The sequence shown here is derived from an EMBL/GenBank/DDBJ whole genome shotgun (WGS) entry which is preliminary data.</text>
</comment>
<dbReference type="EMBL" id="VSSQ01142962">
    <property type="protein sequence ID" value="MPN63476.1"/>
    <property type="molecule type" value="Genomic_DNA"/>
</dbReference>
<reference evidence="2" key="1">
    <citation type="submission" date="2019-08" db="EMBL/GenBank/DDBJ databases">
        <authorList>
            <person name="Kucharzyk K."/>
            <person name="Murdoch R.W."/>
            <person name="Higgins S."/>
            <person name="Loffler F."/>
        </authorList>
    </citation>
    <scope>NUCLEOTIDE SEQUENCE</scope>
</reference>
<protein>
    <submittedName>
        <fullName evidence="2">IS4 family transposase IS1675</fullName>
    </submittedName>
</protein>
<organism evidence="2">
    <name type="scientific">bioreactor metagenome</name>
    <dbReference type="NCBI Taxonomy" id="1076179"/>
    <lineage>
        <taxon>unclassified sequences</taxon>
        <taxon>metagenomes</taxon>
        <taxon>ecological metagenomes</taxon>
    </lineage>
</organism>
<dbReference type="GO" id="GO:0006313">
    <property type="term" value="P:DNA transposition"/>
    <property type="evidence" value="ECO:0007669"/>
    <property type="project" value="InterPro"/>
</dbReference>
<dbReference type="InterPro" id="IPR002559">
    <property type="entry name" value="Transposase_11"/>
</dbReference>
<feature type="domain" description="Transposase IS4-like" evidence="1">
    <location>
        <begin position="2"/>
        <end position="47"/>
    </location>
</feature>
<dbReference type="Pfam" id="PF01609">
    <property type="entry name" value="DDE_Tnp_1"/>
    <property type="match status" value="1"/>
</dbReference>
<proteinExistence type="predicted"/>
<dbReference type="AlphaFoldDB" id="A0A645JJ72"/>
<evidence type="ECO:0000259" key="1">
    <source>
        <dbReference type="Pfam" id="PF01609"/>
    </source>
</evidence>
<dbReference type="GO" id="GO:0003677">
    <property type="term" value="F:DNA binding"/>
    <property type="evidence" value="ECO:0007669"/>
    <property type="project" value="InterPro"/>
</dbReference>
<dbReference type="GO" id="GO:0004803">
    <property type="term" value="F:transposase activity"/>
    <property type="evidence" value="ECO:0007669"/>
    <property type="project" value="InterPro"/>
</dbReference>
<gene>
    <name evidence="2" type="ORF">SDC9_211235</name>
</gene>
<sequence length="128" mass="15230">MKELYHMRWGMETSFRFLKYCIGLVNLHGKKDEFVKQEIYSALTMYNYCNRISNAVVIEQKEENIYEYKVNFTMAMYLCKEFYRTPNADGAKLIQDIARYTEPIRLGRADERNLKAKSFVGFTYRVSA</sequence>
<name>A0A645JJ72_9ZZZZ</name>
<accession>A0A645JJ72</accession>